<evidence type="ECO:0000256" key="1">
    <source>
        <dbReference type="SAM" id="MobiDB-lite"/>
    </source>
</evidence>
<evidence type="ECO:0000313" key="2">
    <source>
        <dbReference type="EMBL" id="GAA2801600.1"/>
    </source>
</evidence>
<proteinExistence type="predicted"/>
<keyword evidence="3" id="KW-1185">Reference proteome</keyword>
<protein>
    <submittedName>
        <fullName evidence="2">Uncharacterized protein</fullName>
    </submittedName>
</protein>
<evidence type="ECO:0000313" key="3">
    <source>
        <dbReference type="Proteomes" id="UP001500979"/>
    </source>
</evidence>
<name>A0ABN3VG05_9PSEU</name>
<gene>
    <name evidence="2" type="ORF">GCM10010470_40820</name>
</gene>
<dbReference type="Proteomes" id="UP001500979">
    <property type="component" value="Unassembled WGS sequence"/>
</dbReference>
<comment type="caution">
    <text evidence="2">The sequence shown here is derived from an EMBL/GenBank/DDBJ whole genome shotgun (WGS) entry which is preliminary data.</text>
</comment>
<feature type="region of interest" description="Disordered" evidence="1">
    <location>
        <begin position="1"/>
        <end position="22"/>
    </location>
</feature>
<organism evidence="2 3">
    <name type="scientific">Saccharopolyspora taberi</name>
    <dbReference type="NCBI Taxonomy" id="60895"/>
    <lineage>
        <taxon>Bacteria</taxon>
        <taxon>Bacillati</taxon>
        <taxon>Actinomycetota</taxon>
        <taxon>Actinomycetes</taxon>
        <taxon>Pseudonocardiales</taxon>
        <taxon>Pseudonocardiaceae</taxon>
        <taxon>Saccharopolyspora</taxon>
    </lineage>
</organism>
<sequence>MSAGAAGGLPNPGAAHPGGRQHWSERRIVRWLEDSNVKLPKPSQRKLTTPNFSNFAPTIEISRPPRDITKNKLAEIFSSSPGRALSLTLIHRHLSNLPRESALYGTVNSYRATAALYEL</sequence>
<accession>A0ABN3VG05</accession>
<dbReference type="EMBL" id="BAAAUX010000016">
    <property type="protein sequence ID" value="GAA2801600.1"/>
    <property type="molecule type" value="Genomic_DNA"/>
</dbReference>
<feature type="compositionally biased region" description="Low complexity" evidence="1">
    <location>
        <begin position="1"/>
        <end position="18"/>
    </location>
</feature>
<reference evidence="2 3" key="1">
    <citation type="journal article" date="2019" name="Int. J. Syst. Evol. Microbiol.">
        <title>The Global Catalogue of Microorganisms (GCM) 10K type strain sequencing project: providing services to taxonomists for standard genome sequencing and annotation.</title>
        <authorList>
            <consortium name="The Broad Institute Genomics Platform"/>
            <consortium name="The Broad Institute Genome Sequencing Center for Infectious Disease"/>
            <person name="Wu L."/>
            <person name="Ma J."/>
        </authorList>
    </citation>
    <scope>NUCLEOTIDE SEQUENCE [LARGE SCALE GENOMIC DNA]</scope>
    <source>
        <strain evidence="2 3">JCM 9383</strain>
    </source>
</reference>